<dbReference type="Pfam" id="PF00431">
    <property type="entry name" value="CUB"/>
    <property type="match status" value="1"/>
</dbReference>
<feature type="chain" id="PRO_5015023893" description="Zinc metalloproteinase" evidence="12 15">
    <location>
        <begin position="20"/>
        <end position="476"/>
    </location>
</feature>
<evidence type="ECO:0000256" key="4">
    <source>
        <dbReference type="ARBA" id="ARBA00022670"/>
    </source>
</evidence>
<evidence type="ECO:0000256" key="1">
    <source>
        <dbReference type="ARBA" id="ARBA00004613"/>
    </source>
</evidence>
<dbReference type="EMBL" id="LN609396">
    <property type="protein sequence ID" value="CEF59840.1"/>
    <property type="molecule type" value="Genomic_DNA"/>
</dbReference>
<dbReference type="OrthoDB" id="5913174at2759"/>
<organism evidence="18">
    <name type="scientific">Strongyloides ratti</name>
    <name type="common">Parasitic roundworm</name>
    <dbReference type="NCBI Taxonomy" id="34506"/>
    <lineage>
        <taxon>Eukaryota</taxon>
        <taxon>Metazoa</taxon>
        <taxon>Ecdysozoa</taxon>
        <taxon>Nematoda</taxon>
        <taxon>Chromadorea</taxon>
        <taxon>Rhabditida</taxon>
        <taxon>Tylenchina</taxon>
        <taxon>Panagrolaimomorpha</taxon>
        <taxon>Strongyloidoidea</taxon>
        <taxon>Strongyloididae</taxon>
        <taxon>Strongyloides</taxon>
    </lineage>
</organism>
<dbReference type="PROSITE" id="PS00022">
    <property type="entry name" value="EGF_1"/>
    <property type="match status" value="1"/>
</dbReference>
<dbReference type="InterPro" id="IPR017050">
    <property type="entry name" value="Metallopeptidase_nem"/>
</dbReference>
<dbReference type="CTD" id="36384651"/>
<dbReference type="GO" id="GO:0004222">
    <property type="term" value="F:metalloendopeptidase activity"/>
    <property type="evidence" value="ECO:0007669"/>
    <property type="project" value="UniProtKB-UniRule"/>
</dbReference>
<evidence type="ECO:0000256" key="12">
    <source>
        <dbReference type="PIRNR" id="PIRNR036365"/>
    </source>
</evidence>
<feature type="domain" description="EGF-like" evidence="16">
    <location>
        <begin position="320"/>
        <end position="360"/>
    </location>
</feature>
<dbReference type="GO" id="GO:0008270">
    <property type="term" value="F:zinc ion binding"/>
    <property type="evidence" value="ECO:0007669"/>
    <property type="project" value="UniProtKB-UniRule"/>
</dbReference>
<dbReference type="PIRSF" id="PIRSF036365">
    <property type="entry name" value="Astacin_nematoda"/>
    <property type="match status" value="1"/>
</dbReference>
<dbReference type="SUPFAM" id="SSF49854">
    <property type="entry name" value="Spermadhesin, CUB domain"/>
    <property type="match status" value="1"/>
</dbReference>
<dbReference type="GO" id="GO:0005576">
    <property type="term" value="C:extracellular region"/>
    <property type="evidence" value="ECO:0007669"/>
    <property type="project" value="UniProtKB-SubCell"/>
</dbReference>
<reference evidence="19" key="2">
    <citation type="submission" date="2014-09" db="EMBL/GenBank/DDBJ databases">
        <authorList>
            <person name="Martin A.A."/>
        </authorList>
    </citation>
    <scope>NUCLEOTIDE SEQUENCE</scope>
    <source>
        <strain evidence="19">ED321</strain>
    </source>
</reference>
<evidence type="ECO:0000256" key="9">
    <source>
        <dbReference type="ARBA" id="ARBA00023049"/>
    </source>
</evidence>
<dbReference type="PROSITE" id="PS51864">
    <property type="entry name" value="ASTACIN"/>
    <property type="match status" value="1"/>
</dbReference>
<keyword evidence="7 14" id="KW-0378">Hydrolase</keyword>
<accession>A0A090KVE7</accession>
<dbReference type="Pfam" id="PF01400">
    <property type="entry name" value="Astacin"/>
    <property type="match status" value="1"/>
</dbReference>
<dbReference type="OMA" id="HINDNQD"/>
<dbReference type="CDD" id="cd04280">
    <property type="entry name" value="ZnMc_astacin_like"/>
    <property type="match status" value="1"/>
</dbReference>
<feature type="disulfide bond" evidence="13">
    <location>
        <begin position="350"/>
        <end position="359"/>
    </location>
</feature>
<dbReference type="PROSITE" id="PS01186">
    <property type="entry name" value="EGF_2"/>
    <property type="match status" value="1"/>
</dbReference>
<evidence type="ECO:0000256" key="14">
    <source>
        <dbReference type="PROSITE-ProRule" id="PRU01211"/>
    </source>
</evidence>
<name>A0A090KVE7_STRRB</name>
<dbReference type="AlphaFoldDB" id="A0A090KVE7"/>
<evidence type="ECO:0000313" key="20">
    <source>
        <dbReference type="WBParaSite" id="SRAE_X000158400.1"/>
    </source>
</evidence>
<proteinExistence type="predicted"/>
<feature type="binding site" evidence="14">
    <location>
        <position position="222"/>
    </location>
    <ligand>
        <name>Zn(2+)</name>
        <dbReference type="ChEBI" id="CHEBI:29105"/>
        <note>catalytic</note>
    </ligand>
</feature>
<comment type="caution">
    <text evidence="13">Lacks conserved residue(s) required for the propagation of feature annotation.</text>
</comment>
<feature type="disulfide bond" evidence="13">
    <location>
        <begin position="324"/>
        <end position="334"/>
    </location>
</feature>
<gene>
    <name evidence="18 20 21" type="ORF">SRAE_X000158400</name>
</gene>
<evidence type="ECO:0000256" key="2">
    <source>
        <dbReference type="ARBA" id="ARBA00022525"/>
    </source>
</evidence>
<dbReference type="Gene3D" id="2.60.120.290">
    <property type="entry name" value="Spermadhesin, CUB domain"/>
    <property type="match status" value="1"/>
</dbReference>
<dbReference type="InterPro" id="IPR000859">
    <property type="entry name" value="CUB_dom"/>
</dbReference>
<evidence type="ECO:0000313" key="18">
    <source>
        <dbReference type="EMBL" id="CEF59840.1"/>
    </source>
</evidence>
<feature type="domain" description="Peptidase M12A" evidence="17">
    <location>
        <begin position="130"/>
        <end position="325"/>
    </location>
</feature>
<evidence type="ECO:0000256" key="6">
    <source>
        <dbReference type="ARBA" id="ARBA00022729"/>
    </source>
</evidence>
<dbReference type="RefSeq" id="XP_024499051.1">
    <property type="nucleotide sequence ID" value="XM_024650618.1"/>
</dbReference>
<keyword evidence="4 14" id="KW-0645">Protease</keyword>
<reference evidence="20" key="3">
    <citation type="submission" date="2020-12" db="UniProtKB">
        <authorList>
            <consortium name="WormBaseParasite"/>
        </authorList>
    </citation>
    <scope>IDENTIFICATION</scope>
</reference>
<keyword evidence="3 13" id="KW-0245">EGF-like domain</keyword>
<reference evidence="18" key="1">
    <citation type="submission" date="2014-09" db="EMBL/GenBank/DDBJ databases">
        <authorList>
            <person name="Aslett A.Martin."/>
        </authorList>
    </citation>
    <scope>NUCLEOTIDE SEQUENCE</scope>
    <source>
        <strain evidence="18">ED321 Heterogonic</strain>
    </source>
</reference>
<evidence type="ECO:0000256" key="5">
    <source>
        <dbReference type="ARBA" id="ARBA00022723"/>
    </source>
</evidence>
<dbReference type="GO" id="GO:0018996">
    <property type="term" value="P:molting cycle, collagen and cuticulin-based cuticle"/>
    <property type="evidence" value="ECO:0007669"/>
    <property type="project" value="InterPro"/>
</dbReference>
<dbReference type="PANTHER" id="PTHR10127:SF877">
    <property type="entry name" value="ZINC METALLOPROTEINASE NAS-34"/>
    <property type="match status" value="1"/>
</dbReference>
<dbReference type="InterPro" id="IPR035914">
    <property type="entry name" value="Sperma_CUB_dom_sf"/>
</dbReference>
<dbReference type="CDD" id="cd00054">
    <property type="entry name" value="EGF_CA"/>
    <property type="match status" value="1"/>
</dbReference>
<evidence type="ECO:0000313" key="19">
    <source>
        <dbReference type="Proteomes" id="UP000035682"/>
    </source>
</evidence>
<dbReference type="SUPFAM" id="SSF55486">
    <property type="entry name" value="Metalloproteases ('zincins'), catalytic domain"/>
    <property type="match status" value="1"/>
</dbReference>
<evidence type="ECO:0000256" key="10">
    <source>
        <dbReference type="ARBA" id="ARBA00023157"/>
    </source>
</evidence>
<comment type="subcellular location">
    <subcellularLocation>
        <location evidence="1 12">Secreted</location>
    </subcellularLocation>
</comment>
<keyword evidence="6 12" id="KW-0732">Signal</keyword>
<evidence type="ECO:0000256" key="7">
    <source>
        <dbReference type="ARBA" id="ARBA00022801"/>
    </source>
</evidence>
<dbReference type="Gene3D" id="3.40.390.10">
    <property type="entry name" value="Collagenase (Catalytic Domain)"/>
    <property type="match status" value="1"/>
</dbReference>
<keyword evidence="10 13" id="KW-1015">Disulfide bond</keyword>
<protein>
    <recommendedName>
        <fullName evidence="12">Zinc metalloproteinase</fullName>
    </recommendedName>
</protein>
<sequence length="476" mass="53109">MHLFKELLIIIFLSFVIKARRLFDIRNETRKNLSNNSKKNFDSTIVGLKRINRLQRRLMGYKNKTDMTDENNEILIEDPLTNPNLFQGDIILTDNQVNQIVSDIVKQADEKKIDISDIENKTNILNREKRSITLNPTYNWTFPIPYYVDTGVNATTVDLALAGIAAETCVRFSKSLSPITGKAGLRYFLGSGCWSYIGRIFNATAQDVSIGNGCGYNAIIQHETSHALGLYHEQARPNRDEFVLINTGNIITGRESNFVKSSSNYVTDFGVPYDFGSVMHYGRFDFTKNGNQTILSKDAYFDKTMGQRVELSFNDIKLINLNYCSSKCTTKITCINGGYQNPNNCSICKCPSGFTGTTCSEIVANTATKCGTNRLTATNITKTLAVTGAADCFYFINTTANKKIKITINNANLYNIDPCIAGKALEIRYRNDKTMSGYNFCGTVTNKIVMTVGNTALIHYVGKSSTHSLNLSYIMA</sequence>
<feature type="binding site" evidence="14">
    <location>
        <position position="226"/>
    </location>
    <ligand>
        <name>Zn(2+)</name>
        <dbReference type="ChEBI" id="CHEBI:29105"/>
        <note>catalytic</note>
    </ligand>
</feature>
<evidence type="ECO:0000256" key="8">
    <source>
        <dbReference type="ARBA" id="ARBA00022833"/>
    </source>
</evidence>
<dbReference type="PRINTS" id="PR00480">
    <property type="entry name" value="ASTACIN"/>
</dbReference>
<dbReference type="WormBase" id="SRAE_X000158400">
    <property type="protein sequence ID" value="SRP01776"/>
    <property type="gene ID" value="WBGene00267157"/>
</dbReference>
<evidence type="ECO:0000256" key="13">
    <source>
        <dbReference type="PROSITE-ProRule" id="PRU00076"/>
    </source>
</evidence>
<evidence type="ECO:0000256" key="11">
    <source>
        <dbReference type="ARBA" id="ARBA00023180"/>
    </source>
</evidence>
<dbReference type="SMART" id="SM00235">
    <property type="entry name" value="ZnMc"/>
    <property type="match status" value="1"/>
</dbReference>
<keyword evidence="8 14" id="KW-0862">Zinc</keyword>
<feature type="disulfide bond" evidence="14">
    <location>
        <begin position="169"/>
        <end position="324"/>
    </location>
</feature>
<dbReference type="Proteomes" id="UP000035682">
    <property type="component" value="Unplaced"/>
</dbReference>
<dbReference type="InterPro" id="IPR001506">
    <property type="entry name" value="Peptidase_M12A"/>
</dbReference>
<feature type="binding site" evidence="14">
    <location>
        <position position="232"/>
    </location>
    <ligand>
        <name>Zn(2+)</name>
        <dbReference type="ChEBI" id="CHEBI:29105"/>
        <note>catalytic</note>
    </ligand>
</feature>
<feature type="signal peptide" evidence="12 15">
    <location>
        <begin position="1"/>
        <end position="19"/>
    </location>
</feature>
<evidence type="ECO:0000259" key="17">
    <source>
        <dbReference type="PROSITE" id="PS51864"/>
    </source>
</evidence>
<dbReference type="GO" id="GO:0006508">
    <property type="term" value="P:proteolysis"/>
    <property type="evidence" value="ECO:0007669"/>
    <property type="project" value="UniProtKB-KW"/>
</dbReference>
<keyword evidence="9 14" id="KW-0482">Metalloprotease</keyword>
<keyword evidence="19" id="KW-1185">Reference proteome</keyword>
<comment type="cofactor">
    <cofactor evidence="14 15">
        <name>Zn(2+)</name>
        <dbReference type="ChEBI" id="CHEBI:29105"/>
    </cofactor>
    <text evidence="14 15">Binds 1 zinc ion per subunit.</text>
</comment>
<evidence type="ECO:0000259" key="16">
    <source>
        <dbReference type="PROSITE" id="PS50026"/>
    </source>
</evidence>
<feature type="active site" evidence="14">
    <location>
        <position position="223"/>
    </location>
</feature>
<keyword evidence="2 12" id="KW-0964">Secreted</keyword>
<evidence type="ECO:0000313" key="21">
    <source>
        <dbReference type="WormBase" id="SRAE_X000158400"/>
    </source>
</evidence>
<dbReference type="WBParaSite" id="SRAE_X000158400.1">
    <property type="protein sequence ID" value="SRAE_X000158400.1"/>
    <property type="gene ID" value="WBGene00267157"/>
</dbReference>
<keyword evidence="11" id="KW-0325">Glycoprotein</keyword>
<dbReference type="InterPro" id="IPR024079">
    <property type="entry name" value="MetalloPept_cat_dom_sf"/>
</dbReference>
<dbReference type="PROSITE" id="PS50026">
    <property type="entry name" value="EGF_3"/>
    <property type="match status" value="1"/>
</dbReference>
<dbReference type="InterPro" id="IPR034035">
    <property type="entry name" value="Astacin-like_dom"/>
</dbReference>
<evidence type="ECO:0000256" key="3">
    <source>
        <dbReference type="ARBA" id="ARBA00022536"/>
    </source>
</evidence>
<dbReference type="InterPro" id="IPR000742">
    <property type="entry name" value="EGF"/>
</dbReference>
<dbReference type="PANTHER" id="PTHR10127">
    <property type="entry name" value="DISCOIDIN, CUB, EGF, LAMININ , AND ZINC METALLOPROTEASE DOMAIN CONTAINING"/>
    <property type="match status" value="1"/>
</dbReference>
<evidence type="ECO:0000256" key="15">
    <source>
        <dbReference type="RuleBase" id="RU361183"/>
    </source>
</evidence>
<dbReference type="InterPro" id="IPR006026">
    <property type="entry name" value="Peptidase_Metallo"/>
</dbReference>
<keyword evidence="5 14" id="KW-0479">Metal-binding</keyword>
<dbReference type="GeneID" id="36384651"/>